<feature type="domain" description="F-box" evidence="3">
    <location>
        <begin position="401"/>
        <end position="441"/>
    </location>
</feature>
<dbReference type="GO" id="GO:0003723">
    <property type="term" value="F:RNA binding"/>
    <property type="evidence" value="ECO:0007669"/>
    <property type="project" value="InterPro"/>
</dbReference>
<dbReference type="Gene3D" id="1.20.1280.50">
    <property type="match status" value="1"/>
</dbReference>
<dbReference type="EMBL" id="JAEACU010000002">
    <property type="protein sequence ID" value="KAH7543454.1"/>
    <property type="molecule type" value="Genomic_DNA"/>
</dbReference>
<evidence type="ECO:0000313" key="5">
    <source>
        <dbReference type="Proteomes" id="UP000813462"/>
    </source>
</evidence>
<dbReference type="Gene3D" id="1.25.40.10">
    <property type="entry name" value="Tetratricopeptide repeat domain"/>
    <property type="match status" value="2"/>
</dbReference>
<name>A0A978VXA9_ZIZJJ</name>
<sequence length="612" mass="69913">MLVDAYRKYLGKEDMKAEEVGRIVDRGGKMRWSSLSTRSFITATLLKNTHSLLQLTAATVNVTNTKRVGELKMAKGIHSWILVNGIYLDVVLENSVLDVYMKCGDFHYAEKLFETMENKDTVTWNIMIGAYMRVGYMEKALDLFRKLLLKDVASWNTIIDGLIQNGYERTALELLYEMVKVGPAFDKVTFSVALVLASSLLLLELGRQVHGFVLRLGIHNEGFIRSSLIDMYGKCGKMHKASLILRKTPQFHFGTRRSKFPDDEAMTEIISWSSLISGSICNPCFTSLKCSRQKSKAKSAKVAVIAITTQTMIILILWPEVLSFLFPSKWALEIGSLTHQFDLLLDDLMNQAWLSPLPTTPLSATSLYTFFIIQYFLGCGWLSELERVLDDGRVYLIMENISEDLLGEILGRIADKDAVRCKSVCKSWHRIISKEYFLLRFWPKSPVACFYIRTLKPEDRGPFNWTLDRWGYINHLIRSADFHDTNFVSFGTGQWHRQLYHDDGEGDGDDFLLLDCCNGLQLLFNSSLSQYKVYNPTTKQQSYIPKSHAHLEKIHFLAALAFDPTESLHYRVVRFSDPQPISNYKLDIKNMPLHPSDVRPMIENLDIIGPNA</sequence>
<organism evidence="4 5">
    <name type="scientific">Ziziphus jujuba var. spinosa</name>
    <dbReference type="NCBI Taxonomy" id="714518"/>
    <lineage>
        <taxon>Eukaryota</taxon>
        <taxon>Viridiplantae</taxon>
        <taxon>Streptophyta</taxon>
        <taxon>Embryophyta</taxon>
        <taxon>Tracheophyta</taxon>
        <taxon>Spermatophyta</taxon>
        <taxon>Magnoliopsida</taxon>
        <taxon>eudicotyledons</taxon>
        <taxon>Gunneridae</taxon>
        <taxon>Pentapetalae</taxon>
        <taxon>rosids</taxon>
        <taxon>fabids</taxon>
        <taxon>Rosales</taxon>
        <taxon>Rhamnaceae</taxon>
        <taxon>Paliureae</taxon>
        <taxon>Ziziphus</taxon>
    </lineage>
</organism>
<feature type="repeat" description="PPR" evidence="2">
    <location>
        <begin position="120"/>
        <end position="154"/>
    </location>
</feature>
<reference evidence="4" key="1">
    <citation type="journal article" date="2021" name="Front. Plant Sci.">
        <title>Chromosome-Scale Genome Assembly for Chinese Sour Jujube and Insights Into Its Genome Evolution and Domestication Signature.</title>
        <authorList>
            <person name="Shen L.-Y."/>
            <person name="Luo H."/>
            <person name="Wang X.-L."/>
            <person name="Wang X.-M."/>
            <person name="Qiu X.-J."/>
            <person name="Liu H."/>
            <person name="Zhou S.-S."/>
            <person name="Jia K.-H."/>
            <person name="Nie S."/>
            <person name="Bao Y.-T."/>
            <person name="Zhang R.-G."/>
            <person name="Yun Q.-Z."/>
            <person name="Chai Y.-H."/>
            <person name="Lu J.-Y."/>
            <person name="Li Y."/>
            <person name="Zhao S.-W."/>
            <person name="Mao J.-F."/>
            <person name="Jia S.-G."/>
            <person name="Mao Y.-M."/>
        </authorList>
    </citation>
    <scope>NUCLEOTIDE SEQUENCE</scope>
    <source>
        <strain evidence="4">AT0</strain>
        <tissue evidence="4">Leaf</tissue>
    </source>
</reference>
<evidence type="ECO:0000313" key="4">
    <source>
        <dbReference type="EMBL" id="KAH7543454.1"/>
    </source>
</evidence>
<protein>
    <recommendedName>
        <fullName evidence="3">F-box domain-containing protein</fullName>
    </recommendedName>
</protein>
<dbReference type="Pfam" id="PF01535">
    <property type="entry name" value="PPR"/>
    <property type="match status" value="4"/>
</dbReference>
<gene>
    <name evidence="4" type="ORF">FEM48_Zijuj02G0185900</name>
</gene>
<feature type="repeat" description="PPR" evidence="2">
    <location>
        <begin position="89"/>
        <end position="119"/>
    </location>
</feature>
<dbReference type="InterPro" id="IPR036047">
    <property type="entry name" value="F-box-like_dom_sf"/>
</dbReference>
<accession>A0A978VXA9</accession>
<dbReference type="InterPro" id="IPR002885">
    <property type="entry name" value="PPR_rpt"/>
</dbReference>
<dbReference type="NCBIfam" id="TIGR00756">
    <property type="entry name" value="PPR"/>
    <property type="match status" value="2"/>
</dbReference>
<proteinExistence type="predicted"/>
<comment type="caution">
    <text evidence="4">The sequence shown here is derived from an EMBL/GenBank/DDBJ whole genome shotgun (WGS) entry which is preliminary data.</text>
</comment>
<dbReference type="InterPro" id="IPR011990">
    <property type="entry name" value="TPR-like_helical_dom_sf"/>
</dbReference>
<evidence type="ECO:0000256" key="2">
    <source>
        <dbReference type="PROSITE-ProRule" id="PRU00708"/>
    </source>
</evidence>
<dbReference type="SUPFAM" id="SSF81383">
    <property type="entry name" value="F-box domain"/>
    <property type="match status" value="1"/>
</dbReference>
<dbReference type="Pfam" id="PF00646">
    <property type="entry name" value="F-box"/>
    <property type="match status" value="1"/>
</dbReference>
<dbReference type="PROSITE" id="PS51375">
    <property type="entry name" value="PPR"/>
    <property type="match status" value="2"/>
</dbReference>
<dbReference type="GO" id="GO:0009451">
    <property type="term" value="P:RNA modification"/>
    <property type="evidence" value="ECO:0007669"/>
    <property type="project" value="InterPro"/>
</dbReference>
<dbReference type="AlphaFoldDB" id="A0A978VXA9"/>
<dbReference type="PANTHER" id="PTHR47926:SF347">
    <property type="entry name" value="PENTATRICOPEPTIDE REPEAT-CONTAINING PROTEIN"/>
    <property type="match status" value="1"/>
</dbReference>
<evidence type="ECO:0000259" key="3">
    <source>
        <dbReference type="SMART" id="SM00256"/>
    </source>
</evidence>
<keyword evidence="1" id="KW-0677">Repeat</keyword>
<evidence type="ECO:0000256" key="1">
    <source>
        <dbReference type="ARBA" id="ARBA00022737"/>
    </source>
</evidence>
<dbReference type="InterPro" id="IPR001810">
    <property type="entry name" value="F-box_dom"/>
</dbReference>
<dbReference type="InterPro" id="IPR046960">
    <property type="entry name" value="PPR_At4g14850-like_plant"/>
</dbReference>
<dbReference type="Proteomes" id="UP000813462">
    <property type="component" value="Unassembled WGS sequence"/>
</dbReference>
<dbReference type="PANTHER" id="PTHR47926">
    <property type="entry name" value="PENTATRICOPEPTIDE REPEAT-CONTAINING PROTEIN"/>
    <property type="match status" value="1"/>
</dbReference>
<dbReference type="SMART" id="SM00256">
    <property type="entry name" value="FBOX"/>
    <property type="match status" value="1"/>
</dbReference>